<feature type="transmembrane region" description="Helical" evidence="2">
    <location>
        <begin position="289"/>
        <end position="310"/>
    </location>
</feature>
<feature type="transmembrane region" description="Helical" evidence="2">
    <location>
        <begin position="104"/>
        <end position="121"/>
    </location>
</feature>
<feature type="transmembrane region" description="Helical" evidence="2">
    <location>
        <begin position="218"/>
        <end position="237"/>
    </location>
</feature>
<dbReference type="RefSeq" id="WP_274264419.1">
    <property type="nucleotide sequence ID" value="NZ_JAQZCI010000002.1"/>
</dbReference>
<organism evidence="4 5">
    <name type="scientific">Microbacterium thalli</name>
    <dbReference type="NCBI Taxonomy" id="3027921"/>
    <lineage>
        <taxon>Bacteria</taxon>
        <taxon>Bacillati</taxon>
        <taxon>Actinomycetota</taxon>
        <taxon>Actinomycetes</taxon>
        <taxon>Micrococcales</taxon>
        <taxon>Microbacteriaceae</taxon>
        <taxon>Microbacterium</taxon>
    </lineage>
</organism>
<dbReference type="InterPro" id="IPR012429">
    <property type="entry name" value="HGSNAT_cat"/>
</dbReference>
<feature type="transmembrane region" description="Helical" evidence="2">
    <location>
        <begin position="72"/>
        <end position="92"/>
    </location>
</feature>
<dbReference type="Proteomes" id="UP001218170">
    <property type="component" value="Unassembled WGS sequence"/>
</dbReference>
<feature type="region of interest" description="Disordered" evidence="1">
    <location>
        <begin position="371"/>
        <end position="390"/>
    </location>
</feature>
<proteinExistence type="predicted"/>
<feature type="transmembrane region" description="Helical" evidence="2">
    <location>
        <begin position="127"/>
        <end position="143"/>
    </location>
</feature>
<feature type="transmembrane region" description="Helical" evidence="2">
    <location>
        <begin position="150"/>
        <end position="168"/>
    </location>
</feature>
<dbReference type="EMBL" id="JAQZCI010000002">
    <property type="protein sequence ID" value="MDD7962341.1"/>
    <property type="molecule type" value="Genomic_DNA"/>
</dbReference>
<evidence type="ECO:0000256" key="1">
    <source>
        <dbReference type="SAM" id="MobiDB-lite"/>
    </source>
</evidence>
<dbReference type="Pfam" id="PF07786">
    <property type="entry name" value="HGSNAT_cat"/>
    <property type="match status" value="1"/>
</dbReference>
<name>A0ABT5SJH6_9MICO</name>
<keyword evidence="2" id="KW-1133">Transmembrane helix</keyword>
<evidence type="ECO:0000256" key="2">
    <source>
        <dbReference type="SAM" id="Phobius"/>
    </source>
</evidence>
<evidence type="ECO:0000313" key="5">
    <source>
        <dbReference type="Proteomes" id="UP001218170"/>
    </source>
</evidence>
<comment type="caution">
    <text evidence="4">The sequence shown here is derived from an EMBL/GenBank/DDBJ whole genome shotgun (WGS) entry which is preliminary data.</text>
</comment>
<feature type="transmembrane region" description="Helical" evidence="2">
    <location>
        <begin position="330"/>
        <end position="348"/>
    </location>
</feature>
<accession>A0ABT5SJH6</accession>
<feature type="compositionally biased region" description="Low complexity" evidence="1">
    <location>
        <begin position="371"/>
        <end position="382"/>
    </location>
</feature>
<evidence type="ECO:0000313" key="4">
    <source>
        <dbReference type="EMBL" id="MDD7962341.1"/>
    </source>
</evidence>
<keyword evidence="2" id="KW-0472">Membrane</keyword>
<reference evidence="4 5" key="1">
    <citation type="submission" date="2023-02" db="EMBL/GenBank/DDBJ databases">
        <title>Study of novel species of the Microbacterium genus.</title>
        <authorList>
            <person name="Arroyo-Herrera I."/>
            <person name="Roman-Ponce B."/>
            <person name="Vasquez-Murrieta M.S."/>
        </authorList>
    </citation>
    <scope>NUCLEOTIDE SEQUENCE [LARGE SCALE GENOMIC DNA]</scope>
    <source>
        <strain evidence="4 5">NE1TT3</strain>
    </source>
</reference>
<keyword evidence="2" id="KW-0812">Transmembrane</keyword>
<keyword evidence="5" id="KW-1185">Reference proteome</keyword>
<feature type="transmembrane region" description="Helical" evidence="2">
    <location>
        <begin position="34"/>
        <end position="52"/>
    </location>
</feature>
<protein>
    <submittedName>
        <fullName evidence="4">Heparan-alpha-glucosaminide N-acetyltransferase domain-containing protein</fullName>
    </submittedName>
</protein>
<feature type="domain" description="Heparan-alpha-glucosaminide N-acetyltransferase catalytic" evidence="3">
    <location>
        <begin position="28"/>
        <end position="212"/>
    </location>
</feature>
<feature type="transmembrane region" description="Helical" evidence="2">
    <location>
        <begin position="188"/>
        <end position="206"/>
    </location>
</feature>
<sequence>MTRSTGGAPRSAGVRGFVRRRSLFAPSRIDGVDLARGIAVIGMLAAHLLVIPDLDWTDPSTYDGLVHGRSSILFATLAGVSIGLVSGGRTPVRGPRLETVRSRLLVRAGAVWVIGVLLLFLAVPVYVILPAYAILFVLAAAVLPLRARTLFIVAAAVGLIAPFPQAAIDALTFWSTPVGADLANAIGWHYPFLTWFAFVLAGMGAARLDLRARATPILLALAGAVIAAFGTALDLVFGQSEQFGQTPWTGGAHSSGLFEVIGSGGFALLVIGLCVLLCRTPLTWVALPLRAVGSMPLTAYSAQIVVWALTRPAAEPGTFELDVYRGLEPFWPMTLGIIGACTVWALLVGRGPLEAAVDALARVAVRGAPTDADGAPAAPGAGERPDRLER</sequence>
<evidence type="ECO:0000259" key="3">
    <source>
        <dbReference type="Pfam" id="PF07786"/>
    </source>
</evidence>
<gene>
    <name evidence="4" type="ORF">PUW80_08240</name>
</gene>
<feature type="transmembrane region" description="Helical" evidence="2">
    <location>
        <begin position="257"/>
        <end position="277"/>
    </location>
</feature>